<dbReference type="Pfam" id="PF17830">
    <property type="entry name" value="STI1-HOP_DP"/>
    <property type="match status" value="1"/>
</dbReference>
<organism evidence="4 5">
    <name type="scientific">Tetraparma gracilis</name>
    <dbReference type="NCBI Taxonomy" id="2962635"/>
    <lineage>
        <taxon>Eukaryota</taxon>
        <taxon>Sar</taxon>
        <taxon>Stramenopiles</taxon>
        <taxon>Ochrophyta</taxon>
        <taxon>Bolidophyceae</taxon>
        <taxon>Parmales</taxon>
        <taxon>Triparmaceae</taxon>
        <taxon>Tetraparma</taxon>
    </lineage>
</organism>
<keyword evidence="5" id="KW-1185">Reference proteome</keyword>
<keyword evidence="1" id="KW-0677">Repeat</keyword>
<dbReference type="InterPro" id="IPR041243">
    <property type="entry name" value="STI1/HOP_DP"/>
</dbReference>
<feature type="compositionally biased region" description="Basic and acidic residues" evidence="2">
    <location>
        <begin position="52"/>
        <end position="63"/>
    </location>
</feature>
<dbReference type="SMART" id="SM00727">
    <property type="entry name" value="STI1"/>
    <property type="match status" value="1"/>
</dbReference>
<feature type="region of interest" description="Disordered" evidence="2">
    <location>
        <begin position="35"/>
        <end position="88"/>
    </location>
</feature>
<name>A0ABQ6N7S9_9STRA</name>
<proteinExistence type="predicted"/>
<dbReference type="Gene3D" id="1.10.260.100">
    <property type="match status" value="1"/>
</dbReference>
<comment type="caution">
    <text evidence="4">The sequence shown here is derived from an EMBL/GenBank/DDBJ whole genome shotgun (WGS) entry which is preliminary data.</text>
</comment>
<dbReference type="EMBL" id="BRYB01001117">
    <property type="protein sequence ID" value="GMI43268.1"/>
    <property type="molecule type" value="Genomic_DNA"/>
</dbReference>
<evidence type="ECO:0000256" key="2">
    <source>
        <dbReference type="SAM" id="MobiDB-lite"/>
    </source>
</evidence>
<evidence type="ECO:0000256" key="1">
    <source>
        <dbReference type="ARBA" id="ARBA00022737"/>
    </source>
</evidence>
<evidence type="ECO:0000313" key="4">
    <source>
        <dbReference type="EMBL" id="GMI43268.1"/>
    </source>
</evidence>
<protein>
    <recommendedName>
        <fullName evidence="3">STI1 domain-containing protein</fullName>
    </recommendedName>
</protein>
<evidence type="ECO:0000313" key="5">
    <source>
        <dbReference type="Proteomes" id="UP001165060"/>
    </source>
</evidence>
<evidence type="ECO:0000259" key="3">
    <source>
        <dbReference type="SMART" id="SM00727"/>
    </source>
</evidence>
<sequence length="200" mass="19816">MSARSLKAELASLSVPTGSLFEKADLLAAVLAARASPPTTEGPAEPKAPGKTGEDGGYKEVEVQKMGPPGGGGAGKPGPGPGGGGGVADMLKNMGGMGGIEDMLKNMGGGGGGMGGMADMLKNMGGGVPGGVPGAGGGDMMGMAQKLMQNPKAMALVQKAQGNPKVMQAVTECMSNPAAFAKYQGDPEIKELLDELRKIM</sequence>
<gene>
    <name evidence="4" type="ORF">TeGR_g11011</name>
</gene>
<feature type="compositionally biased region" description="Gly residues" evidence="2">
    <location>
        <begin position="68"/>
        <end position="87"/>
    </location>
</feature>
<feature type="domain" description="STI1" evidence="3">
    <location>
        <begin position="150"/>
        <end position="193"/>
    </location>
</feature>
<accession>A0ABQ6N7S9</accession>
<dbReference type="Proteomes" id="UP001165060">
    <property type="component" value="Unassembled WGS sequence"/>
</dbReference>
<reference evidence="4 5" key="1">
    <citation type="journal article" date="2023" name="Commun. Biol.">
        <title>Genome analysis of Parmales, the sister group of diatoms, reveals the evolutionary specialization of diatoms from phago-mixotrophs to photoautotrophs.</title>
        <authorList>
            <person name="Ban H."/>
            <person name="Sato S."/>
            <person name="Yoshikawa S."/>
            <person name="Yamada K."/>
            <person name="Nakamura Y."/>
            <person name="Ichinomiya M."/>
            <person name="Sato N."/>
            <person name="Blanc-Mathieu R."/>
            <person name="Endo H."/>
            <person name="Kuwata A."/>
            <person name="Ogata H."/>
        </authorList>
    </citation>
    <scope>NUCLEOTIDE SEQUENCE [LARGE SCALE GENOMIC DNA]</scope>
</reference>
<dbReference type="InterPro" id="IPR006636">
    <property type="entry name" value="STI1_HS-bd"/>
</dbReference>